<organism evidence="2 3">
    <name type="scientific">Flexivirga oryzae</name>
    <dbReference type="NCBI Taxonomy" id="1794944"/>
    <lineage>
        <taxon>Bacteria</taxon>
        <taxon>Bacillati</taxon>
        <taxon>Actinomycetota</taxon>
        <taxon>Actinomycetes</taxon>
        <taxon>Micrococcales</taxon>
        <taxon>Dermacoccaceae</taxon>
        <taxon>Flexivirga</taxon>
    </lineage>
</organism>
<evidence type="ECO:0000313" key="2">
    <source>
        <dbReference type="EMBL" id="MBB2890429.1"/>
    </source>
</evidence>
<keyword evidence="2" id="KW-0413">Isomerase</keyword>
<comment type="caution">
    <text evidence="2">The sequence shown here is derived from an EMBL/GenBank/DDBJ whole genome shotgun (WGS) entry which is preliminary data.</text>
</comment>
<dbReference type="SUPFAM" id="SSF54427">
    <property type="entry name" value="NTF2-like"/>
    <property type="match status" value="1"/>
</dbReference>
<proteinExistence type="predicted"/>
<evidence type="ECO:0000259" key="1">
    <source>
        <dbReference type="Pfam" id="PF12680"/>
    </source>
</evidence>
<protein>
    <submittedName>
        <fullName evidence="2">Ketosteroid isomerase-like protein</fullName>
    </submittedName>
</protein>
<accession>A0A839N0T0</accession>
<dbReference type="Pfam" id="PF12680">
    <property type="entry name" value="SnoaL_2"/>
    <property type="match status" value="1"/>
</dbReference>
<name>A0A839N0T0_9MICO</name>
<feature type="domain" description="SnoaL-like" evidence="1">
    <location>
        <begin position="11"/>
        <end position="107"/>
    </location>
</feature>
<sequence>MTVLDSRTLLERHVAAFNDRDVLGLLGDLAEDAEWVTGKYSCRGHAELRELFEGAFDAVVPRLEVVRVVPAGDVVAAELVEHMLLDGHPMSAAIAGFYAVRDGRIAKVKIYREGSADIPGHDGE</sequence>
<dbReference type="AlphaFoldDB" id="A0A839N0T0"/>
<dbReference type="InterPro" id="IPR037401">
    <property type="entry name" value="SnoaL-like"/>
</dbReference>
<keyword evidence="3" id="KW-1185">Reference proteome</keyword>
<dbReference type="GO" id="GO:0016853">
    <property type="term" value="F:isomerase activity"/>
    <property type="evidence" value="ECO:0007669"/>
    <property type="project" value="UniProtKB-KW"/>
</dbReference>
<dbReference type="RefSeq" id="WP_183318509.1">
    <property type="nucleotide sequence ID" value="NZ_JACHVQ010000001.1"/>
</dbReference>
<evidence type="ECO:0000313" key="3">
    <source>
        <dbReference type="Proteomes" id="UP000559182"/>
    </source>
</evidence>
<dbReference type="Proteomes" id="UP000559182">
    <property type="component" value="Unassembled WGS sequence"/>
</dbReference>
<dbReference type="InterPro" id="IPR032710">
    <property type="entry name" value="NTF2-like_dom_sf"/>
</dbReference>
<dbReference type="EMBL" id="JACHVQ010000001">
    <property type="protein sequence ID" value="MBB2890429.1"/>
    <property type="molecule type" value="Genomic_DNA"/>
</dbReference>
<reference evidence="2 3" key="1">
    <citation type="submission" date="2020-08" db="EMBL/GenBank/DDBJ databases">
        <title>Sequencing the genomes of 1000 actinobacteria strains.</title>
        <authorList>
            <person name="Klenk H.-P."/>
        </authorList>
    </citation>
    <scope>NUCLEOTIDE SEQUENCE [LARGE SCALE GENOMIC DNA]</scope>
    <source>
        <strain evidence="2 3">DSM 105369</strain>
    </source>
</reference>
<gene>
    <name evidence="2" type="ORF">FHU39_000413</name>
</gene>
<dbReference type="Gene3D" id="3.10.450.50">
    <property type="match status" value="1"/>
</dbReference>